<keyword evidence="4" id="KW-1185">Reference proteome</keyword>
<comment type="caution">
    <text evidence="3">The sequence shown here is derived from an EMBL/GenBank/DDBJ whole genome shotgun (WGS) entry which is preliminary data.</text>
</comment>
<feature type="region of interest" description="Disordered" evidence="1">
    <location>
        <begin position="104"/>
        <end position="123"/>
    </location>
</feature>
<dbReference type="SUPFAM" id="SSF53474">
    <property type="entry name" value="alpha/beta-Hydrolases"/>
    <property type="match status" value="1"/>
</dbReference>
<feature type="chain" id="PRO_5007114331" description="Alpha/beta hydrolase" evidence="2">
    <location>
        <begin position="24"/>
        <end position="406"/>
    </location>
</feature>
<feature type="region of interest" description="Disordered" evidence="1">
    <location>
        <begin position="40"/>
        <end position="93"/>
    </location>
</feature>
<dbReference type="PANTHER" id="PTHR35560:SF3">
    <property type="entry name" value="PEPTIDASE S9 PROLYL OLIGOPEPTIDASE CATALYTIC DOMAIN-CONTAINING PROTEIN"/>
    <property type="match status" value="1"/>
</dbReference>
<dbReference type="RefSeq" id="WP_059518323.1">
    <property type="nucleotide sequence ID" value="NZ_LOWA01000036.1"/>
</dbReference>
<keyword evidence="2" id="KW-0732">Signal</keyword>
<dbReference type="PANTHER" id="PTHR35560">
    <property type="entry name" value="BLL0132 PROTEIN"/>
    <property type="match status" value="1"/>
</dbReference>
<dbReference type="InterPro" id="IPR029058">
    <property type="entry name" value="AB_hydrolase_fold"/>
</dbReference>
<dbReference type="AlphaFoldDB" id="A0A103E076"/>
<feature type="compositionally biased region" description="Low complexity" evidence="1">
    <location>
        <begin position="40"/>
        <end position="79"/>
    </location>
</feature>
<feature type="signal peptide" evidence="2">
    <location>
        <begin position="1"/>
        <end position="23"/>
    </location>
</feature>
<protein>
    <recommendedName>
        <fullName evidence="5">Alpha/beta hydrolase</fullName>
    </recommendedName>
</protein>
<feature type="compositionally biased region" description="Low complexity" evidence="1">
    <location>
        <begin position="104"/>
        <end position="118"/>
    </location>
</feature>
<evidence type="ECO:0000313" key="4">
    <source>
        <dbReference type="Proteomes" id="UP000062788"/>
    </source>
</evidence>
<dbReference type="Proteomes" id="UP000062788">
    <property type="component" value="Unassembled WGS sequence"/>
</dbReference>
<proteinExistence type="predicted"/>
<reference evidence="3 4" key="1">
    <citation type="submission" date="2015-11" db="EMBL/GenBank/DDBJ databases">
        <title>Expanding the genomic diversity of Burkholderia species for the development of highly accurate diagnostics.</title>
        <authorList>
            <person name="Sahl J."/>
            <person name="Keim P."/>
            <person name="Wagner D."/>
        </authorList>
    </citation>
    <scope>NUCLEOTIDE SEQUENCE [LARGE SCALE GENOMIC DNA]</scope>
    <source>
        <strain evidence="3 4">TSV85</strain>
    </source>
</reference>
<sequence>MTIRIGRWAAAVALGAPLGLALAQSTQPVDAARAAELAPASAAAQTPQPAQAFGSAQAAGMPASAAAQLPGPAQARQPAQPSPEEPAHASATRGTLAASWMLSSTAPAQPTPPTDASAGIPIGPSMQTVDLGGTSLPVFTYRPARCAPSVLLLVFHGMSRNGAEYRDAATPLAERICAIAVAPQFDESRFPDALYQHGGVTPAPAFGSMPAAPPPGGTRPIDLVPRLADWARRAAGAPALPVVLLGHSAGAQFLDRVAAYSQPGAARIVLANPGTWVMPNSTAAPYGFGGLGSARRQEAALRAYLAQPVTVLLGMDDVKGNRLAHGVEADAQGPTRLARGLHAFQTAQAAARSRGWPFGWRLLEVRGVGHDVARMFASDEAVRAVQSAHHPLVCGDGRAVPAGSAC</sequence>
<organism evidence="3 4">
    <name type="scientific">Burkholderia singularis</name>
    <dbReference type="NCBI Taxonomy" id="1503053"/>
    <lineage>
        <taxon>Bacteria</taxon>
        <taxon>Pseudomonadati</taxon>
        <taxon>Pseudomonadota</taxon>
        <taxon>Betaproteobacteria</taxon>
        <taxon>Burkholderiales</taxon>
        <taxon>Burkholderiaceae</taxon>
        <taxon>Burkholderia</taxon>
        <taxon>pseudomallei group</taxon>
    </lineage>
</organism>
<evidence type="ECO:0008006" key="5">
    <source>
        <dbReference type="Google" id="ProtNLM"/>
    </source>
</evidence>
<dbReference type="EMBL" id="LOWA01000036">
    <property type="protein sequence ID" value="KVE25991.1"/>
    <property type="molecule type" value="Genomic_DNA"/>
</dbReference>
<gene>
    <name evidence="3" type="ORF">WS67_16560</name>
</gene>
<name>A0A103E076_9BURK</name>
<evidence type="ECO:0000256" key="1">
    <source>
        <dbReference type="SAM" id="MobiDB-lite"/>
    </source>
</evidence>
<dbReference type="Gene3D" id="3.40.50.1820">
    <property type="entry name" value="alpha/beta hydrolase"/>
    <property type="match status" value="1"/>
</dbReference>
<accession>A0A103E076</accession>
<evidence type="ECO:0000313" key="3">
    <source>
        <dbReference type="EMBL" id="KVE25991.1"/>
    </source>
</evidence>
<evidence type="ECO:0000256" key="2">
    <source>
        <dbReference type="SAM" id="SignalP"/>
    </source>
</evidence>